<dbReference type="GO" id="GO:0003713">
    <property type="term" value="F:transcription coactivator activity"/>
    <property type="evidence" value="ECO:0007669"/>
    <property type="project" value="InterPro"/>
</dbReference>
<proteinExistence type="predicted"/>
<name>A0A8K0IM77_COCNU</name>
<dbReference type="Proteomes" id="UP000797356">
    <property type="component" value="Chromosome 9"/>
</dbReference>
<dbReference type="Gene3D" id="1.10.246.20">
    <property type="entry name" value="Coactivator CBP, KIX domain"/>
    <property type="match status" value="1"/>
</dbReference>
<dbReference type="GO" id="GO:0031490">
    <property type="term" value="F:chromatin DNA binding"/>
    <property type="evidence" value="ECO:0007669"/>
    <property type="project" value="InterPro"/>
</dbReference>
<feature type="compositionally biased region" description="Polar residues" evidence="3">
    <location>
        <begin position="164"/>
        <end position="176"/>
    </location>
</feature>
<keyword evidence="2" id="KW-0539">Nucleus</keyword>
<dbReference type="InterPro" id="IPR044661">
    <property type="entry name" value="MED15a/b/c-like"/>
</dbReference>
<organism evidence="5 6">
    <name type="scientific">Cocos nucifera</name>
    <name type="common">Coconut palm</name>
    <dbReference type="NCBI Taxonomy" id="13894"/>
    <lineage>
        <taxon>Eukaryota</taxon>
        <taxon>Viridiplantae</taxon>
        <taxon>Streptophyta</taxon>
        <taxon>Embryophyta</taxon>
        <taxon>Tracheophyta</taxon>
        <taxon>Spermatophyta</taxon>
        <taxon>Magnoliopsida</taxon>
        <taxon>Liliopsida</taxon>
        <taxon>Arecaceae</taxon>
        <taxon>Arecoideae</taxon>
        <taxon>Cocoseae</taxon>
        <taxon>Attaleinae</taxon>
        <taxon>Cocos</taxon>
    </lineage>
</organism>
<feature type="compositionally biased region" description="Low complexity" evidence="3">
    <location>
        <begin position="228"/>
        <end position="244"/>
    </location>
</feature>
<dbReference type="InterPro" id="IPR036529">
    <property type="entry name" value="KIX_dom_sf"/>
</dbReference>
<dbReference type="OrthoDB" id="1912459at2759"/>
<evidence type="ECO:0000313" key="6">
    <source>
        <dbReference type="Proteomes" id="UP000797356"/>
    </source>
</evidence>
<dbReference type="InterPro" id="IPR036546">
    <property type="entry name" value="MED15_KIX"/>
</dbReference>
<dbReference type="Pfam" id="PF16987">
    <property type="entry name" value="KIX_2"/>
    <property type="match status" value="1"/>
</dbReference>
<dbReference type="EMBL" id="CM017880">
    <property type="protein sequence ID" value="KAG1361435.1"/>
    <property type="molecule type" value="Genomic_DNA"/>
</dbReference>
<evidence type="ECO:0000313" key="5">
    <source>
        <dbReference type="EMBL" id="KAG1361435.1"/>
    </source>
</evidence>
<accession>A0A8K0IM77</accession>
<evidence type="ECO:0000256" key="2">
    <source>
        <dbReference type="ARBA" id="ARBA00023242"/>
    </source>
</evidence>
<protein>
    <recommendedName>
        <fullName evidence="4">Mediator complex subunit 15 KIX domain-containing protein</fullName>
    </recommendedName>
</protein>
<dbReference type="PANTHER" id="PTHR33137:SF4">
    <property type="entry name" value="MEDIATOR OF RNA POLYMERASE II TRANSCRIPTION SUBUNIT 15A-RELATED"/>
    <property type="match status" value="1"/>
</dbReference>
<evidence type="ECO:0000256" key="3">
    <source>
        <dbReference type="SAM" id="MobiDB-lite"/>
    </source>
</evidence>
<reference evidence="5" key="2">
    <citation type="submission" date="2019-07" db="EMBL/GenBank/DDBJ databases">
        <authorList>
            <person name="Yang Y."/>
            <person name="Bocs S."/>
            <person name="Baudouin L."/>
        </authorList>
    </citation>
    <scope>NUCLEOTIDE SEQUENCE</scope>
    <source>
        <tissue evidence="5">Spear leaf of Hainan Tall coconut</tissue>
    </source>
</reference>
<comment type="subcellular location">
    <subcellularLocation>
        <location evidence="1">Nucleus</location>
    </subcellularLocation>
</comment>
<dbReference type="GO" id="GO:0005634">
    <property type="term" value="C:nucleus"/>
    <property type="evidence" value="ECO:0007669"/>
    <property type="project" value="UniProtKB-SubCell"/>
</dbReference>
<feature type="region of interest" description="Disordered" evidence="3">
    <location>
        <begin position="228"/>
        <end position="247"/>
    </location>
</feature>
<dbReference type="AlphaFoldDB" id="A0A8K0IM77"/>
<evidence type="ECO:0000256" key="1">
    <source>
        <dbReference type="ARBA" id="ARBA00004123"/>
    </source>
</evidence>
<gene>
    <name evidence="5" type="ORF">COCNU_09G008980</name>
</gene>
<feature type="compositionally biased region" description="Basic residues" evidence="3">
    <location>
        <begin position="323"/>
        <end position="332"/>
    </location>
</feature>
<sequence>MEGNGWRSDQGEPSAAEAAAGDWRSQLQHDTRQRIVNKIMDILKRHLPISVPEGLNELHKIAVRFEEKIYTAATSQSDYLRKFSLKMLSMEMKTQHALPINPSILNTTVLNQNATDPGLGQANISGVGQTFNLQNMPGILQNSPTQLQSSQQSLMQMPSGPQSGQSAIQQTQPTTMQSVAQPGFQQIQLNPIQQSPHQHLVHILQQPKMVTQQQQQTQQTPLALLQPQCQQSQHQSSPQQLISQTQSQPVRLQQQLAMQQHPNFLHQGLQAPSALLQSENAIEQQKHFIQAQRVLPDVSSSIEGLIDTFAASQVTQIEEKYTQHHVHHRNNLRRGERGGNPRQVHDEWPHRNEMSRMLLYRLQSCQNGMKKMKIFKMMLGRTLAILQISENDIQPHLKETLLQIILNVLASNKKKAAVFEATTATDAKRANEAALSRCSSSSSFGFFLFHLFLLYHIVLLHGLPLADASILSEHPNLSILVQIMEAGRA</sequence>
<dbReference type="PANTHER" id="PTHR33137">
    <property type="entry name" value="MEDIATOR OF RNA POLYMERASE II TRANSCRIPTION SUBUNIT 15A-RELATED"/>
    <property type="match status" value="1"/>
</dbReference>
<feature type="region of interest" description="Disordered" evidence="3">
    <location>
        <begin position="135"/>
        <end position="176"/>
    </location>
</feature>
<reference evidence="5" key="1">
    <citation type="journal article" date="2017" name="Gigascience">
        <title>The genome draft of coconut (Cocos nucifera).</title>
        <authorList>
            <person name="Xiao Y."/>
            <person name="Xu P."/>
            <person name="Fan H."/>
            <person name="Baudouin L."/>
            <person name="Xia W."/>
            <person name="Bocs S."/>
            <person name="Xu J."/>
            <person name="Li Q."/>
            <person name="Guo A."/>
            <person name="Zhou L."/>
            <person name="Li J."/>
            <person name="Wu Y."/>
            <person name="Ma Z."/>
            <person name="Armero A."/>
            <person name="Issali A.E."/>
            <person name="Liu N."/>
            <person name="Peng M."/>
            <person name="Yang Y."/>
        </authorList>
    </citation>
    <scope>NUCLEOTIDE SEQUENCE</scope>
    <source>
        <tissue evidence="5">Spear leaf of Hainan Tall coconut</tissue>
    </source>
</reference>
<evidence type="ECO:0000259" key="4">
    <source>
        <dbReference type="Pfam" id="PF16987"/>
    </source>
</evidence>
<feature type="region of interest" description="Disordered" evidence="3">
    <location>
        <begin position="1"/>
        <end position="26"/>
    </location>
</feature>
<feature type="region of interest" description="Disordered" evidence="3">
    <location>
        <begin position="322"/>
        <end position="347"/>
    </location>
</feature>
<dbReference type="SUPFAM" id="SSF47040">
    <property type="entry name" value="Kix domain of CBP (creb binding protein)"/>
    <property type="match status" value="1"/>
</dbReference>
<feature type="domain" description="Mediator complex subunit 15 KIX" evidence="4">
    <location>
        <begin position="21"/>
        <end position="96"/>
    </location>
</feature>
<feature type="compositionally biased region" description="Low complexity" evidence="3">
    <location>
        <begin position="140"/>
        <end position="163"/>
    </location>
</feature>
<feature type="compositionally biased region" description="Basic and acidic residues" evidence="3">
    <location>
        <begin position="333"/>
        <end position="347"/>
    </location>
</feature>
<comment type="caution">
    <text evidence="5">The sequence shown here is derived from an EMBL/GenBank/DDBJ whole genome shotgun (WGS) entry which is preliminary data.</text>
</comment>
<dbReference type="FunFam" id="1.10.246.20:FF:000003">
    <property type="entry name" value="Mediator of RNA polymerase II transcription subunit 15a"/>
    <property type="match status" value="1"/>
</dbReference>
<keyword evidence="6" id="KW-1185">Reference proteome</keyword>